<dbReference type="SMART" id="SM00724">
    <property type="entry name" value="TLC"/>
    <property type="match status" value="1"/>
</dbReference>
<evidence type="ECO:0000259" key="7">
    <source>
        <dbReference type="PROSITE" id="PS50922"/>
    </source>
</evidence>
<dbReference type="GO" id="GO:0005783">
    <property type="term" value="C:endoplasmic reticulum"/>
    <property type="evidence" value="ECO:0007669"/>
    <property type="project" value="TreeGrafter"/>
</dbReference>
<dbReference type="GO" id="GO:0055088">
    <property type="term" value="P:lipid homeostasis"/>
    <property type="evidence" value="ECO:0007669"/>
    <property type="project" value="TreeGrafter"/>
</dbReference>
<dbReference type="PROSITE" id="PS50922">
    <property type="entry name" value="TLC"/>
    <property type="match status" value="1"/>
</dbReference>
<dbReference type="InterPro" id="IPR006634">
    <property type="entry name" value="TLC-dom"/>
</dbReference>
<keyword evidence="2 5" id="KW-0812">Transmembrane</keyword>
<dbReference type="GO" id="GO:0016020">
    <property type="term" value="C:membrane"/>
    <property type="evidence" value="ECO:0007669"/>
    <property type="project" value="UniProtKB-SubCell"/>
</dbReference>
<feature type="transmembrane region" description="Helical" evidence="6">
    <location>
        <begin position="37"/>
        <end position="54"/>
    </location>
</feature>
<evidence type="ECO:0000313" key="8">
    <source>
        <dbReference type="EMBL" id="VVT49500.1"/>
    </source>
</evidence>
<proteinExistence type="predicted"/>
<feature type="transmembrane region" description="Helical" evidence="6">
    <location>
        <begin position="236"/>
        <end position="259"/>
    </location>
</feature>
<dbReference type="EMBL" id="CABVLU010000002">
    <property type="protein sequence ID" value="VVT49500.1"/>
    <property type="molecule type" value="Genomic_DNA"/>
</dbReference>
<keyword evidence="3 6" id="KW-1133">Transmembrane helix</keyword>
<feature type="domain" description="TLC" evidence="7">
    <location>
        <begin position="68"/>
        <end position="270"/>
    </location>
</feature>
<accession>A0A5E8BFA6</accession>
<evidence type="ECO:0000256" key="1">
    <source>
        <dbReference type="ARBA" id="ARBA00004141"/>
    </source>
</evidence>
<evidence type="ECO:0000256" key="5">
    <source>
        <dbReference type="PROSITE-ProRule" id="PRU00205"/>
    </source>
</evidence>
<dbReference type="PANTHER" id="PTHR13439:SF0">
    <property type="entry name" value="TOPOISOMERASE I DAMAGE AFFECTED PROTEIN 4"/>
    <property type="match status" value="1"/>
</dbReference>
<evidence type="ECO:0000256" key="2">
    <source>
        <dbReference type="ARBA" id="ARBA00022692"/>
    </source>
</evidence>
<evidence type="ECO:0000256" key="6">
    <source>
        <dbReference type="SAM" id="Phobius"/>
    </source>
</evidence>
<feature type="transmembrane region" description="Helical" evidence="6">
    <location>
        <begin position="166"/>
        <end position="185"/>
    </location>
</feature>
<feature type="transmembrane region" description="Helical" evidence="6">
    <location>
        <begin position="135"/>
        <end position="154"/>
    </location>
</feature>
<sequence>MFADPLASFSIPGLESLVKPVADALGYTVFAKHASEMVLATAFYHGVFIASRYLSPYFLPSYRTLTPKTRVNFDIHVVSHVQSILIVALSYPLFGDKVLAENRVYSYTPYAGFITAMALGYFLWDIFICVKFIKVFGVGFLVHGVSAFFVFLQSTRPFLLFYSPHFLLFELSTPFLNVNWFASHLPEGTISFTVQKINGVLLLSTFFFVRIAWGFYQAFRVAYDVLYLEVATRQYPLWVAIGVLAANLSLDFLNVFWFYKMVLLAKRALSTGSGRSSKKTD</sequence>
<comment type="subcellular location">
    <subcellularLocation>
        <location evidence="1">Membrane</location>
        <topology evidence="1">Multi-pass membrane protein</topology>
    </subcellularLocation>
</comment>
<keyword evidence="4 5" id="KW-0472">Membrane</keyword>
<dbReference type="PANTHER" id="PTHR13439">
    <property type="entry name" value="CT120 PROTEIN"/>
    <property type="match status" value="1"/>
</dbReference>
<evidence type="ECO:0000256" key="3">
    <source>
        <dbReference type="ARBA" id="ARBA00022989"/>
    </source>
</evidence>
<feature type="transmembrane region" description="Helical" evidence="6">
    <location>
        <begin position="75"/>
        <end position="95"/>
    </location>
</feature>
<name>A0A5E8BFA6_9ASCO</name>
<feature type="transmembrane region" description="Helical" evidence="6">
    <location>
        <begin position="107"/>
        <end position="128"/>
    </location>
</feature>
<gene>
    <name evidence="8" type="ORF">SAPINGB_P002300</name>
</gene>
<evidence type="ECO:0000313" key="9">
    <source>
        <dbReference type="Proteomes" id="UP000398389"/>
    </source>
</evidence>
<dbReference type="RefSeq" id="XP_031852910.1">
    <property type="nucleotide sequence ID" value="XM_031997019.1"/>
</dbReference>
<evidence type="ECO:0000256" key="4">
    <source>
        <dbReference type="ARBA" id="ARBA00023136"/>
    </source>
</evidence>
<dbReference type="GeneID" id="43581119"/>
<dbReference type="Proteomes" id="UP000398389">
    <property type="component" value="Unassembled WGS sequence"/>
</dbReference>
<protein>
    <recommendedName>
        <fullName evidence="7">TLC domain-containing protein</fullName>
    </recommendedName>
</protein>
<dbReference type="AlphaFoldDB" id="A0A5E8BFA6"/>
<organism evidence="8 9">
    <name type="scientific">Magnusiomyces paraingens</name>
    <dbReference type="NCBI Taxonomy" id="2606893"/>
    <lineage>
        <taxon>Eukaryota</taxon>
        <taxon>Fungi</taxon>
        <taxon>Dikarya</taxon>
        <taxon>Ascomycota</taxon>
        <taxon>Saccharomycotina</taxon>
        <taxon>Dipodascomycetes</taxon>
        <taxon>Dipodascales</taxon>
        <taxon>Dipodascaceae</taxon>
        <taxon>Magnusiomyces</taxon>
    </lineage>
</organism>
<dbReference type="InterPro" id="IPR050846">
    <property type="entry name" value="TLCD"/>
</dbReference>
<keyword evidence="9" id="KW-1185">Reference proteome</keyword>
<reference evidence="8 9" key="1">
    <citation type="submission" date="2019-09" db="EMBL/GenBank/DDBJ databases">
        <authorList>
            <person name="Brejova B."/>
        </authorList>
    </citation>
    <scope>NUCLEOTIDE SEQUENCE [LARGE SCALE GENOMIC DNA]</scope>
</reference>
<dbReference type="OrthoDB" id="10266980at2759"/>
<dbReference type="Pfam" id="PF03798">
    <property type="entry name" value="TRAM_LAG1_CLN8"/>
    <property type="match status" value="1"/>
</dbReference>
<feature type="transmembrane region" description="Helical" evidence="6">
    <location>
        <begin position="197"/>
        <end position="216"/>
    </location>
</feature>